<keyword evidence="4" id="KW-0378">Hydrolase</keyword>
<accession>A0A1W0X9N7</accession>
<protein>
    <submittedName>
        <fullName evidence="9">Pyridoxal phosphate phosphatase PHOSPHO2</fullName>
    </submittedName>
</protein>
<comment type="cofactor">
    <cofactor evidence="1 8">
        <name>Mg(2+)</name>
        <dbReference type="ChEBI" id="CHEBI:18420"/>
    </cofactor>
</comment>
<dbReference type="EMBL" id="MTYJ01000008">
    <property type="protein sequence ID" value="OQV24118.1"/>
    <property type="molecule type" value="Genomic_DNA"/>
</dbReference>
<keyword evidence="5 8" id="KW-0460">Magnesium</keyword>
<evidence type="ECO:0000256" key="3">
    <source>
        <dbReference type="ARBA" id="ARBA00022723"/>
    </source>
</evidence>
<dbReference type="OrthoDB" id="10267182at2759"/>
<dbReference type="SUPFAM" id="SSF56784">
    <property type="entry name" value="HAD-like"/>
    <property type="match status" value="1"/>
</dbReference>
<evidence type="ECO:0000256" key="6">
    <source>
        <dbReference type="PIRSR" id="PIRSR031051-1"/>
    </source>
</evidence>
<dbReference type="InterPro" id="IPR023214">
    <property type="entry name" value="HAD_sf"/>
</dbReference>
<feature type="binding site" evidence="8">
    <location>
        <position position="19"/>
    </location>
    <ligand>
        <name>Mg(2+)</name>
        <dbReference type="ChEBI" id="CHEBI:18420"/>
    </ligand>
</feature>
<feature type="binding site" evidence="8">
    <location>
        <position position="17"/>
    </location>
    <ligand>
        <name>Mg(2+)</name>
        <dbReference type="ChEBI" id="CHEBI:18420"/>
    </ligand>
</feature>
<gene>
    <name evidence="9" type="ORF">BV898_02070</name>
</gene>
<comment type="caution">
    <text evidence="9">The sequence shown here is derived from an EMBL/GenBank/DDBJ whole genome shotgun (WGS) entry which is preliminary data.</text>
</comment>
<dbReference type="PANTHER" id="PTHR20889:SF12">
    <property type="entry name" value="LP01149P"/>
    <property type="match status" value="1"/>
</dbReference>
<proteinExistence type="inferred from homology"/>
<dbReference type="InterPro" id="IPR006384">
    <property type="entry name" value="HAD_hydro_PyrdxlP_Pase-like"/>
</dbReference>
<dbReference type="NCBIfam" id="TIGR01489">
    <property type="entry name" value="DKMTPPase-SF"/>
    <property type="match status" value="1"/>
</dbReference>
<keyword evidence="3 8" id="KW-0479">Metal-binding</keyword>
<evidence type="ECO:0000256" key="2">
    <source>
        <dbReference type="ARBA" id="ARBA00008541"/>
    </source>
</evidence>
<evidence type="ECO:0000313" key="9">
    <source>
        <dbReference type="EMBL" id="OQV24118.1"/>
    </source>
</evidence>
<sequence>MAVKHGSTAKRTLLAFDFDHTICEENTDIFVLRLLEGKELPEEISVLRKTAGWTKYMQAIFEFLHDQGIGGDAIRAHMQRAPLVSGMVEFFQHIRLNRDTYDCIIISDSNSLFIWYILHYCRLEDIFPSNSVYTNPARLDEDDCLRIEYHHQNSTCRMSADNLCKGRVLEEHMDRFHTQHSQHYQSIVFFGDGMNDYCPSTRLGTADYVAARKGYKLLDKINQDPAKVKAGIVPWTDGKDLLNFIHNFEKSL</sequence>
<dbReference type="InterPro" id="IPR036412">
    <property type="entry name" value="HAD-like_sf"/>
</dbReference>
<evidence type="ECO:0000313" key="10">
    <source>
        <dbReference type="Proteomes" id="UP000192578"/>
    </source>
</evidence>
<dbReference type="Proteomes" id="UP000192578">
    <property type="component" value="Unassembled WGS sequence"/>
</dbReference>
<evidence type="ECO:0000256" key="4">
    <source>
        <dbReference type="ARBA" id="ARBA00022801"/>
    </source>
</evidence>
<feature type="active site" description="Proton donor" evidence="6">
    <location>
        <position position="19"/>
    </location>
</feature>
<name>A0A1W0X9N7_HYPEX</name>
<evidence type="ECO:0000256" key="1">
    <source>
        <dbReference type="ARBA" id="ARBA00001946"/>
    </source>
</evidence>
<organism evidence="9 10">
    <name type="scientific">Hypsibius exemplaris</name>
    <name type="common">Freshwater tardigrade</name>
    <dbReference type="NCBI Taxonomy" id="2072580"/>
    <lineage>
        <taxon>Eukaryota</taxon>
        <taxon>Metazoa</taxon>
        <taxon>Ecdysozoa</taxon>
        <taxon>Tardigrada</taxon>
        <taxon>Eutardigrada</taxon>
        <taxon>Parachela</taxon>
        <taxon>Hypsibioidea</taxon>
        <taxon>Hypsibiidae</taxon>
        <taxon>Hypsibius</taxon>
    </lineage>
</organism>
<dbReference type="GO" id="GO:0046872">
    <property type="term" value="F:metal ion binding"/>
    <property type="evidence" value="ECO:0007669"/>
    <property type="project" value="UniProtKB-KW"/>
</dbReference>
<dbReference type="GO" id="GO:0016791">
    <property type="term" value="F:phosphatase activity"/>
    <property type="evidence" value="ECO:0007669"/>
    <property type="project" value="InterPro"/>
</dbReference>
<dbReference type="PANTHER" id="PTHR20889">
    <property type="entry name" value="PHOSPHATASE, ORPHAN 1, 2"/>
    <property type="match status" value="1"/>
</dbReference>
<dbReference type="NCBIfam" id="TIGR01488">
    <property type="entry name" value="HAD-SF-IB"/>
    <property type="match status" value="1"/>
</dbReference>
<comment type="similarity">
    <text evidence="2">Belongs to the HAD-like hydrolase superfamily. PHOSPHO family.</text>
</comment>
<evidence type="ECO:0000256" key="7">
    <source>
        <dbReference type="PIRSR" id="PIRSR031051-2"/>
    </source>
</evidence>
<keyword evidence="10" id="KW-1185">Reference proteome</keyword>
<dbReference type="PIRSF" id="PIRSF031051">
    <property type="entry name" value="PyrdxlP_Pase_PHOSPHO2"/>
    <property type="match status" value="1"/>
</dbReference>
<reference evidence="10" key="1">
    <citation type="submission" date="2017-01" db="EMBL/GenBank/DDBJ databases">
        <title>Comparative genomics of anhydrobiosis in the tardigrade Hypsibius dujardini.</title>
        <authorList>
            <person name="Yoshida Y."/>
            <person name="Koutsovoulos G."/>
            <person name="Laetsch D."/>
            <person name="Stevens L."/>
            <person name="Kumar S."/>
            <person name="Horikawa D."/>
            <person name="Ishino K."/>
            <person name="Komine S."/>
            <person name="Tomita M."/>
            <person name="Blaxter M."/>
            <person name="Arakawa K."/>
        </authorList>
    </citation>
    <scope>NUCLEOTIDE SEQUENCE [LARGE SCALE GENOMIC DNA]</scope>
    <source>
        <strain evidence="10">Z151</strain>
    </source>
</reference>
<dbReference type="InterPro" id="IPR016965">
    <property type="entry name" value="Pase_PHOSPHO-typ"/>
</dbReference>
<feature type="active site" description="Nucleophile" evidence="6">
    <location>
        <position position="17"/>
    </location>
</feature>
<dbReference type="AlphaFoldDB" id="A0A1W0X9N7"/>
<dbReference type="Gene3D" id="3.40.50.1000">
    <property type="entry name" value="HAD superfamily/HAD-like"/>
    <property type="match status" value="1"/>
</dbReference>
<feature type="binding site" evidence="8">
    <location>
        <position position="192"/>
    </location>
    <ligand>
        <name>Mg(2+)</name>
        <dbReference type="ChEBI" id="CHEBI:18420"/>
    </ligand>
</feature>
<feature type="binding site" evidence="7">
    <location>
        <position position="28"/>
    </location>
    <ligand>
        <name>substrate</name>
    </ligand>
</feature>
<evidence type="ECO:0000256" key="8">
    <source>
        <dbReference type="PIRSR" id="PIRSR031051-3"/>
    </source>
</evidence>
<dbReference type="Pfam" id="PF06888">
    <property type="entry name" value="Put_Phosphatase"/>
    <property type="match status" value="1"/>
</dbReference>
<evidence type="ECO:0000256" key="5">
    <source>
        <dbReference type="ARBA" id="ARBA00022842"/>
    </source>
</evidence>
<feature type="binding site" evidence="7">
    <location>
        <position position="108"/>
    </location>
    <ligand>
        <name>substrate</name>
    </ligand>
</feature>